<feature type="domain" description="AAA+ ATPase" evidence="3">
    <location>
        <begin position="443"/>
        <end position="570"/>
    </location>
</feature>
<dbReference type="EMBL" id="CAJNDS010000378">
    <property type="protein sequence ID" value="CAE7199181.1"/>
    <property type="molecule type" value="Genomic_DNA"/>
</dbReference>
<feature type="region of interest" description="Disordered" evidence="2">
    <location>
        <begin position="1"/>
        <end position="46"/>
    </location>
</feature>
<dbReference type="Pfam" id="PF00004">
    <property type="entry name" value="AAA"/>
    <property type="match status" value="1"/>
</dbReference>
<dbReference type="InterPro" id="IPR003593">
    <property type="entry name" value="AAA+_ATPase"/>
</dbReference>
<keyword evidence="5" id="KW-1185">Reference proteome</keyword>
<feature type="compositionally biased region" description="Polar residues" evidence="2">
    <location>
        <begin position="701"/>
        <end position="715"/>
    </location>
</feature>
<protein>
    <submittedName>
        <fullName evidence="4">ATAD3B protein</fullName>
    </submittedName>
</protein>
<dbReference type="InterPro" id="IPR027417">
    <property type="entry name" value="P-loop_NTPase"/>
</dbReference>
<name>A0A812J802_9DINO</name>
<feature type="coiled-coil region" evidence="1">
    <location>
        <begin position="156"/>
        <end position="183"/>
    </location>
</feature>
<dbReference type="SMART" id="SM00382">
    <property type="entry name" value="AAA"/>
    <property type="match status" value="1"/>
</dbReference>
<accession>A0A812J802</accession>
<comment type="caution">
    <text evidence="4">The sequence shown here is derived from an EMBL/GenBank/DDBJ whole genome shotgun (WGS) entry which is preliminary data.</text>
</comment>
<dbReference type="GO" id="GO:0005524">
    <property type="term" value="F:ATP binding"/>
    <property type="evidence" value="ECO:0007669"/>
    <property type="project" value="InterPro"/>
</dbReference>
<dbReference type="Proteomes" id="UP000604046">
    <property type="component" value="Unassembled WGS sequence"/>
</dbReference>
<evidence type="ECO:0000313" key="4">
    <source>
        <dbReference type="EMBL" id="CAE7199181.1"/>
    </source>
</evidence>
<dbReference type="Gene3D" id="3.40.50.300">
    <property type="entry name" value="P-loop containing nucleotide triphosphate hydrolases"/>
    <property type="match status" value="1"/>
</dbReference>
<dbReference type="CDD" id="cd19481">
    <property type="entry name" value="RecA-like_protease"/>
    <property type="match status" value="1"/>
</dbReference>
<feature type="region of interest" description="Disordered" evidence="2">
    <location>
        <begin position="796"/>
        <end position="826"/>
    </location>
</feature>
<feature type="region of interest" description="Disordered" evidence="2">
    <location>
        <begin position="753"/>
        <end position="772"/>
    </location>
</feature>
<dbReference type="OrthoDB" id="10042665at2759"/>
<dbReference type="PANTHER" id="PTHR46411">
    <property type="entry name" value="FAMILY ATPASE, PUTATIVE-RELATED"/>
    <property type="match status" value="1"/>
</dbReference>
<gene>
    <name evidence="4" type="primary">ATAD3B</name>
    <name evidence="4" type="ORF">SNAT2548_LOCUS5822</name>
</gene>
<keyword evidence="1" id="KW-0175">Coiled coil</keyword>
<organism evidence="4 5">
    <name type="scientific">Symbiodinium natans</name>
    <dbReference type="NCBI Taxonomy" id="878477"/>
    <lineage>
        <taxon>Eukaryota</taxon>
        <taxon>Sar</taxon>
        <taxon>Alveolata</taxon>
        <taxon>Dinophyceae</taxon>
        <taxon>Suessiales</taxon>
        <taxon>Symbiodiniaceae</taxon>
        <taxon>Symbiodinium</taxon>
    </lineage>
</organism>
<evidence type="ECO:0000256" key="1">
    <source>
        <dbReference type="SAM" id="Coils"/>
    </source>
</evidence>
<dbReference type="GO" id="GO:0016887">
    <property type="term" value="F:ATP hydrolysis activity"/>
    <property type="evidence" value="ECO:0007669"/>
    <property type="project" value="InterPro"/>
</dbReference>
<proteinExistence type="predicted"/>
<dbReference type="PANTHER" id="PTHR46411:SF3">
    <property type="entry name" value="AAA+ ATPASE DOMAIN-CONTAINING PROTEIN"/>
    <property type="match status" value="1"/>
</dbReference>
<feature type="compositionally biased region" description="Polar residues" evidence="2">
    <location>
        <begin position="796"/>
        <end position="818"/>
    </location>
</feature>
<evidence type="ECO:0000259" key="3">
    <source>
        <dbReference type="SMART" id="SM00382"/>
    </source>
</evidence>
<feature type="region of interest" description="Disordered" evidence="2">
    <location>
        <begin position="674"/>
        <end position="730"/>
    </location>
</feature>
<reference evidence="4" key="1">
    <citation type="submission" date="2021-02" db="EMBL/GenBank/DDBJ databases">
        <authorList>
            <person name="Dougan E. K."/>
            <person name="Rhodes N."/>
            <person name="Thang M."/>
            <person name="Chan C."/>
        </authorList>
    </citation>
    <scope>NUCLEOTIDE SEQUENCE</scope>
</reference>
<evidence type="ECO:0000256" key="2">
    <source>
        <dbReference type="SAM" id="MobiDB-lite"/>
    </source>
</evidence>
<evidence type="ECO:0000313" key="5">
    <source>
        <dbReference type="Proteomes" id="UP000604046"/>
    </source>
</evidence>
<dbReference type="SUPFAM" id="SSF52540">
    <property type="entry name" value="P-loop containing nucleoside triphosphate hydrolases"/>
    <property type="match status" value="1"/>
</dbReference>
<dbReference type="InterPro" id="IPR003959">
    <property type="entry name" value="ATPase_AAA_core"/>
</dbReference>
<sequence>MDEKADTDTGQEAASCQEAQQEVATSAAPAKGKGKGKGPPVPKPKPKVEAAKLEVHAVVDLAPRFVLERPPNSDKGGVIRFSDNRSQLFFLVRQLTDSGRQEGIRVDQALRHLGRLRALRYECDNYNAASRPADAQRFLEFCSSCGTQAGDRPVCLDGLDELITTLEGEIEDLESLREEINTGHVQFTALAEVFTPGKKVFMQVDGLSEPVGMTVLQSWYQVQQTLFGPEKSFHMELEFLAHLGSSFALVNFQEVMSAFKGIRRLDSLFYETVTPKMLERLHQRGAKYREAATSSPYVQYARGSFFAHGRAKHATLSGGRVMLDTRRGHEYGHHAARGGDNCSMALQQAMRTFKLQQKHGTEGLRLIQEPRECELWMAWPAMVGFSFTAKCWGQVLVADTSPIQFRAHAFEQLVLPDDMKEIIKSAVRHAGTSGLDFIEGKGDNTIFLLYGPPGCGKTLTAEAIAEMLHMPLYVVTAGDLGINAQEVEQNLSQVLHLCSEWNALTLIDEADIFLEARSSSELQRNALVCVMLRLLEYHQGILFLTSNRASNIDPAVRSRITVALHYEPLSRQGREAVWSSLLQRIPHSQADASKLARHALNGRQIKSCLLLGNSLAAERGEKLNGDLIERAVSVVADQTGEGGAEDVLQEHPQSSRKVYMPGVLQAATVTAHPRGRTILQKEASGSAITPRASRERPLQPRDSSQPLFPGTTGTPGLQVHGALHGMMPTAPTVPTVPAAAAVPASPRVIASTSSSSSIANRGPTIVHGKPSHLWEPTQSQRHRASSHLVLGHDANPFQQNGPNGPASSRISTDTTSFTDAIPQLYS</sequence>
<feature type="compositionally biased region" description="Low complexity" evidence="2">
    <location>
        <begin position="11"/>
        <end position="31"/>
    </location>
</feature>
<dbReference type="AlphaFoldDB" id="A0A812J802"/>